<keyword evidence="2" id="KW-1185">Reference proteome</keyword>
<dbReference type="Proteomes" id="UP001055811">
    <property type="component" value="Linkage Group LG06"/>
</dbReference>
<evidence type="ECO:0000313" key="1">
    <source>
        <dbReference type="EMBL" id="KAI3721369.1"/>
    </source>
</evidence>
<evidence type="ECO:0000313" key="2">
    <source>
        <dbReference type="Proteomes" id="UP001055811"/>
    </source>
</evidence>
<organism evidence="1 2">
    <name type="scientific">Cichorium intybus</name>
    <name type="common">Chicory</name>
    <dbReference type="NCBI Taxonomy" id="13427"/>
    <lineage>
        <taxon>Eukaryota</taxon>
        <taxon>Viridiplantae</taxon>
        <taxon>Streptophyta</taxon>
        <taxon>Embryophyta</taxon>
        <taxon>Tracheophyta</taxon>
        <taxon>Spermatophyta</taxon>
        <taxon>Magnoliopsida</taxon>
        <taxon>eudicotyledons</taxon>
        <taxon>Gunneridae</taxon>
        <taxon>Pentapetalae</taxon>
        <taxon>asterids</taxon>
        <taxon>campanulids</taxon>
        <taxon>Asterales</taxon>
        <taxon>Asteraceae</taxon>
        <taxon>Cichorioideae</taxon>
        <taxon>Cichorieae</taxon>
        <taxon>Cichoriinae</taxon>
        <taxon>Cichorium</taxon>
    </lineage>
</organism>
<dbReference type="EMBL" id="CM042014">
    <property type="protein sequence ID" value="KAI3721369.1"/>
    <property type="molecule type" value="Genomic_DNA"/>
</dbReference>
<proteinExistence type="predicted"/>
<accession>A0ACB9BG89</accession>
<protein>
    <submittedName>
        <fullName evidence="1">Uncharacterized protein</fullName>
    </submittedName>
</protein>
<reference evidence="2" key="1">
    <citation type="journal article" date="2022" name="Mol. Ecol. Resour.">
        <title>The genomes of chicory, endive, great burdock and yacon provide insights into Asteraceae palaeo-polyploidization history and plant inulin production.</title>
        <authorList>
            <person name="Fan W."/>
            <person name="Wang S."/>
            <person name="Wang H."/>
            <person name="Wang A."/>
            <person name="Jiang F."/>
            <person name="Liu H."/>
            <person name="Zhao H."/>
            <person name="Xu D."/>
            <person name="Zhang Y."/>
        </authorList>
    </citation>
    <scope>NUCLEOTIDE SEQUENCE [LARGE SCALE GENOMIC DNA]</scope>
    <source>
        <strain evidence="2">cv. Punajuju</strain>
    </source>
</reference>
<sequence>MQKSMDESKKTVAYKEKQMAGTEAHSKEKQGSSPFLERSSLQSPRKPKWQVFAFGFGIGKGPTKMELNDIKSRQLRQQTTTTISDGHDDESGRSEKKRWWRLIDVFSCGGEYEGDTTVKDLRASFRTLRKFD</sequence>
<reference evidence="1 2" key="2">
    <citation type="journal article" date="2022" name="Mol. Ecol. Resour.">
        <title>The genomes of chicory, endive, great burdock and yacon provide insights into Asteraceae paleo-polyploidization history and plant inulin production.</title>
        <authorList>
            <person name="Fan W."/>
            <person name="Wang S."/>
            <person name="Wang H."/>
            <person name="Wang A."/>
            <person name="Jiang F."/>
            <person name="Liu H."/>
            <person name="Zhao H."/>
            <person name="Xu D."/>
            <person name="Zhang Y."/>
        </authorList>
    </citation>
    <scope>NUCLEOTIDE SEQUENCE [LARGE SCALE GENOMIC DNA]</scope>
    <source>
        <strain evidence="2">cv. Punajuju</strain>
        <tissue evidence="1">Leaves</tissue>
    </source>
</reference>
<comment type="caution">
    <text evidence="1">The sequence shown here is derived from an EMBL/GenBank/DDBJ whole genome shotgun (WGS) entry which is preliminary data.</text>
</comment>
<name>A0ACB9BG89_CICIN</name>
<gene>
    <name evidence="1" type="ORF">L2E82_32379</name>
</gene>